<gene>
    <name evidence="8 10" type="primary">corA</name>
    <name evidence="10" type="ORF">GT409_01195</name>
</gene>
<dbReference type="GO" id="GO:0015087">
    <property type="term" value="F:cobalt ion transmembrane transporter activity"/>
    <property type="evidence" value="ECO:0007669"/>
    <property type="project" value="UniProtKB-UniRule"/>
</dbReference>
<evidence type="ECO:0000313" key="11">
    <source>
        <dbReference type="Proteomes" id="UP000464954"/>
    </source>
</evidence>
<dbReference type="EMBL" id="CP047593">
    <property type="protein sequence ID" value="QHI68124.1"/>
    <property type="molecule type" value="Genomic_DNA"/>
</dbReference>
<proteinExistence type="inferred from homology"/>
<evidence type="ECO:0000256" key="7">
    <source>
        <dbReference type="ARBA" id="ARBA00023136"/>
    </source>
</evidence>
<evidence type="ECO:0000256" key="1">
    <source>
        <dbReference type="ARBA" id="ARBA00004651"/>
    </source>
</evidence>
<evidence type="ECO:0000256" key="9">
    <source>
        <dbReference type="SAM" id="MobiDB-lite"/>
    </source>
</evidence>
<keyword evidence="3 8" id="KW-0813">Transport</keyword>
<keyword evidence="7 8" id="KW-0472">Membrane</keyword>
<keyword evidence="6 8" id="KW-1133">Transmembrane helix</keyword>
<feature type="transmembrane region" description="Helical" evidence="8">
    <location>
        <begin position="327"/>
        <end position="348"/>
    </location>
</feature>
<dbReference type="Proteomes" id="UP000464954">
    <property type="component" value="Chromosome"/>
</dbReference>
<organism evidence="10 11">
    <name type="scientific">Tichowtungia aerotolerans</name>
    <dbReference type="NCBI Taxonomy" id="2697043"/>
    <lineage>
        <taxon>Bacteria</taxon>
        <taxon>Pseudomonadati</taxon>
        <taxon>Kiritimatiellota</taxon>
        <taxon>Tichowtungiia</taxon>
        <taxon>Tichowtungiales</taxon>
        <taxon>Tichowtungiaceae</taxon>
        <taxon>Tichowtungia</taxon>
    </lineage>
</organism>
<evidence type="ECO:0000256" key="6">
    <source>
        <dbReference type="ARBA" id="ARBA00022989"/>
    </source>
</evidence>
<dbReference type="GO" id="GO:0015095">
    <property type="term" value="F:magnesium ion transmembrane transporter activity"/>
    <property type="evidence" value="ECO:0007669"/>
    <property type="project" value="UniProtKB-UniRule"/>
</dbReference>
<dbReference type="NCBIfam" id="TIGR00383">
    <property type="entry name" value="corA"/>
    <property type="match status" value="1"/>
</dbReference>
<dbReference type="PANTHER" id="PTHR46494">
    <property type="entry name" value="CORA FAMILY METAL ION TRANSPORTER (EUROFUNG)"/>
    <property type="match status" value="1"/>
</dbReference>
<dbReference type="PANTHER" id="PTHR46494:SF1">
    <property type="entry name" value="CORA FAMILY METAL ION TRANSPORTER (EUROFUNG)"/>
    <property type="match status" value="1"/>
</dbReference>
<dbReference type="InterPro" id="IPR004488">
    <property type="entry name" value="Mg/Co-transport_prot_CorA"/>
</dbReference>
<dbReference type="FunFam" id="1.20.58.340:FF:000012">
    <property type="entry name" value="Magnesium transport protein CorA"/>
    <property type="match status" value="1"/>
</dbReference>
<evidence type="ECO:0000256" key="2">
    <source>
        <dbReference type="ARBA" id="ARBA00009765"/>
    </source>
</evidence>
<dbReference type="KEGG" id="taer:GT409_01195"/>
<comment type="subcellular location">
    <subcellularLocation>
        <location evidence="1">Cell membrane</location>
        <topology evidence="1">Multi-pass membrane protein</topology>
    </subcellularLocation>
    <subcellularLocation>
        <location evidence="8">Membrane</location>
        <topology evidence="8">Multi-pass membrane protein</topology>
    </subcellularLocation>
</comment>
<feature type="compositionally biased region" description="Basic residues" evidence="9">
    <location>
        <begin position="1"/>
        <end position="14"/>
    </location>
</feature>
<comment type="function">
    <text evidence="8">Mediates influx of magnesium ions.</text>
</comment>
<dbReference type="GO" id="GO:0000287">
    <property type="term" value="F:magnesium ion binding"/>
    <property type="evidence" value="ECO:0007669"/>
    <property type="project" value="TreeGrafter"/>
</dbReference>
<feature type="transmembrane region" description="Helical" evidence="8">
    <location>
        <begin position="294"/>
        <end position="315"/>
    </location>
</feature>
<dbReference type="Gene3D" id="3.30.460.20">
    <property type="entry name" value="CorA soluble domain-like"/>
    <property type="match status" value="1"/>
</dbReference>
<accession>A0A6P1M693</accession>
<keyword evidence="8" id="KW-0460">Magnesium</keyword>
<evidence type="ECO:0000313" key="10">
    <source>
        <dbReference type="EMBL" id="QHI68124.1"/>
    </source>
</evidence>
<dbReference type="GO" id="GO:0050897">
    <property type="term" value="F:cobalt ion binding"/>
    <property type="evidence" value="ECO:0007669"/>
    <property type="project" value="TreeGrafter"/>
</dbReference>
<dbReference type="InterPro" id="IPR045861">
    <property type="entry name" value="CorA_cytoplasmic_dom"/>
</dbReference>
<name>A0A6P1M693_9BACT</name>
<keyword evidence="5 8" id="KW-0812">Transmembrane</keyword>
<dbReference type="GO" id="GO:0005886">
    <property type="term" value="C:plasma membrane"/>
    <property type="evidence" value="ECO:0007669"/>
    <property type="project" value="UniProtKB-SubCell"/>
</dbReference>
<dbReference type="Pfam" id="PF01544">
    <property type="entry name" value="CorA"/>
    <property type="match status" value="1"/>
</dbReference>
<dbReference type="Gene3D" id="1.20.58.340">
    <property type="entry name" value="Magnesium transport protein CorA, transmembrane region"/>
    <property type="match status" value="2"/>
</dbReference>
<feature type="region of interest" description="Disordered" evidence="9">
    <location>
        <begin position="1"/>
        <end position="20"/>
    </location>
</feature>
<evidence type="ECO:0000256" key="3">
    <source>
        <dbReference type="ARBA" id="ARBA00022448"/>
    </source>
</evidence>
<dbReference type="SUPFAM" id="SSF144083">
    <property type="entry name" value="Magnesium transport protein CorA, transmembrane region"/>
    <property type="match status" value="1"/>
</dbReference>
<evidence type="ECO:0000256" key="8">
    <source>
        <dbReference type="RuleBase" id="RU362010"/>
    </source>
</evidence>
<keyword evidence="11" id="KW-1185">Reference proteome</keyword>
<dbReference type="SUPFAM" id="SSF143865">
    <property type="entry name" value="CorA soluble domain-like"/>
    <property type="match status" value="1"/>
</dbReference>
<sequence length="361" mass="41266">MSKKNRLPHPKRKPGLAPGSLVIDPSWPKPAIRVIAYGPDKVEEKPIGNLTELNEYLGKWPVTWINVNGLGDESILRQLGSMFDLHLLALEDVVNLRQRSKVDDYETTLYTAMRMLSLNEERLSGEQVSFFLGKNFVLTFQEVEGDCLDPVRDRIRNHAGRIRGAGPDYLLYALIDAIVDAYFPVLEAYDLRLEELEDDVLGKPDNSTRNRLFNIKHDLTRLRRTLWPVREMTGALAHSESRLITESTLPYLRDCQDHAVQLLELAESYRETGSSLMDFYLSSISNRMNEIMKVLTIIATIFIPLTFIAGIYGMNFENMPELHVHNGYFIALGVMTVLGLAMFAWFVHKGWLSSPRRRKDP</sequence>
<dbReference type="InterPro" id="IPR002523">
    <property type="entry name" value="MgTranspt_CorA/ZnTranspt_ZntB"/>
</dbReference>
<evidence type="ECO:0000256" key="5">
    <source>
        <dbReference type="ARBA" id="ARBA00022692"/>
    </source>
</evidence>
<protein>
    <recommendedName>
        <fullName evidence="8">Magnesium transport protein CorA</fullName>
    </recommendedName>
</protein>
<dbReference type="AlphaFoldDB" id="A0A6P1M693"/>
<dbReference type="CDD" id="cd12828">
    <property type="entry name" value="TmCorA-like_1"/>
    <property type="match status" value="1"/>
</dbReference>
<dbReference type="InterPro" id="IPR045863">
    <property type="entry name" value="CorA_TM1_TM2"/>
</dbReference>
<evidence type="ECO:0000256" key="4">
    <source>
        <dbReference type="ARBA" id="ARBA00022475"/>
    </source>
</evidence>
<keyword evidence="4 8" id="KW-1003">Cell membrane</keyword>
<comment type="similarity">
    <text evidence="2 8">Belongs to the CorA metal ion transporter (MIT) (TC 1.A.35) family.</text>
</comment>
<reference evidence="10 11" key="1">
    <citation type="submission" date="2020-01" db="EMBL/GenBank/DDBJ databases">
        <title>Ponticoccus aerotolerans gen. nov., sp. nov., an anaerobic bacterium and proposal of Ponticoccusceae fam. nov., Ponticoccusles ord. nov. and Ponticoccuse classis nov. in the phylum Kiritimatiellaeota.</title>
        <authorList>
            <person name="Zhou L.Y."/>
            <person name="Du Z.J."/>
        </authorList>
    </citation>
    <scope>NUCLEOTIDE SEQUENCE [LARGE SCALE GENOMIC DNA]</scope>
    <source>
        <strain evidence="10 11">S-5007</strain>
    </source>
</reference>
<keyword evidence="8" id="KW-0406">Ion transport</keyword>
<dbReference type="RefSeq" id="WP_160626158.1">
    <property type="nucleotide sequence ID" value="NZ_CP047593.1"/>
</dbReference>